<proteinExistence type="predicted"/>
<keyword evidence="3" id="KW-0804">Transcription</keyword>
<evidence type="ECO:0000259" key="5">
    <source>
        <dbReference type="PROSITE" id="PS01124"/>
    </source>
</evidence>
<keyword evidence="4" id="KW-1133">Transmembrane helix</keyword>
<dbReference type="OrthoDB" id="345413at2"/>
<organism evidence="6 7">
    <name type="scientific">Kangiella koreensis (strain DSM 16069 / JCM 12317 / KCTC 12182 / SW-125)</name>
    <dbReference type="NCBI Taxonomy" id="523791"/>
    <lineage>
        <taxon>Bacteria</taxon>
        <taxon>Pseudomonadati</taxon>
        <taxon>Pseudomonadota</taxon>
        <taxon>Gammaproteobacteria</taxon>
        <taxon>Kangiellales</taxon>
        <taxon>Kangiellaceae</taxon>
        <taxon>Kangiella</taxon>
    </lineage>
</organism>
<dbReference type="STRING" id="523791.Kkor_1248"/>
<evidence type="ECO:0000256" key="1">
    <source>
        <dbReference type="ARBA" id="ARBA00023015"/>
    </source>
</evidence>
<sequence>MSQIQAFILAIGGFQGFLLFTLLISDKRVNYASKLLGVYCLLLAATLLLPLIVSAANSNFSWLIGWLVFLPASYGALSYLYCRTAMTGSSLRLRDIVHLSPLLICYILNYEILFSAEKALDFVSAPQDTLALKLTLTVSYGQALLYGVLLIMMIYRFQKKAKQNLSSYNPDTFKWHWCLVVFIVLIWSLKALSSVTNLAAPMVNFIADCLLVILIYFFAIAQWRKPSLFHVQQLQAELSKPDVPSKKTLTDGLLDENMRSSVLSLVKKEVEEHRLYRNNKLTLASLAEQVGISLHHLSETLNQHGGKNFNQFINEYRVAEVCKQLDENSDRKLIDMAMDAGFSSKSSFNAIFKKVTGKPPTLYRQQQADR</sequence>
<dbReference type="InParanoid" id="C7RBM5"/>
<keyword evidence="7" id="KW-1185">Reference proteome</keyword>
<dbReference type="InterPro" id="IPR009057">
    <property type="entry name" value="Homeodomain-like_sf"/>
</dbReference>
<dbReference type="Gene3D" id="1.10.10.60">
    <property type="entry name" value="Homeodomain-like"/>
    <property type="match status" value="2"/>
</dbReference>
<dbReference type="PANTHER" id="PTHR43280">
    <property type="entry name" value="ARAC-FAMILY TRANSCRIPTIONAL REGULATOR"/>
    <property type="match status" value="1"/>
</dbReference>
<feature type="domain" description="HTH araC/xylS-type" evidence="5">
    <location>
        <begin position="260"/>
        <end position="366"/>
    </location>
</feature>
<feature type="transmembrane region" description="Helical" evidence="4">
    <location>
        <begin position="134"/>
        <end position="155"/>
    </location>
</feature>
<keyword evidence="1" id="KW-0805">Transcription regulation</keyword>
<feature type="transmembrane region" description="Helical" evidence="4">
    <location>
        <begin position="36"/>
        <end position="56"/>
    </location>
</feature>
<dbReference type="Proteomes" id="UP000001231">
    <property type="component" value="Chromosome"/>
</dbReference>
<dbReference type="SUPFAM" id="SSF46689">
    <property type="entry name" value="Homeodomain-like"/>
    <property type="match status" value="1"/>
</dbReference>
<dbReference type="EMBL" id="CP001707">
    <property type="protein sequence ID" value="ACV26667.1"/>
    <property type="molecule type" value="Genomic_DNA"/>
</dbReference>
<dbReference type="InterPro" id="IPR018062">
    <property type="entry name" value="HTH_AraC-typ_CS"/>
</dbReference>
<dbReference type="HOGENOM" id="CLU_041408_4_2_6"/>
<dbReference type="PROSITE" id="PS00041">
    <property type="entry name" value="HTH_ARAC_FAMILY_1"/>
    <property type="match status" value="1"/>
</dbReference>
<evidence type="ECO:0000256" key="2">
    <source>
        <dbReference type="ARBA" id="ARBA00023125"/>
    </source>
</evidence>
<keyword evidence="4" id="KW-0812">Transmembrane</keyword>
<dbReference type="KEGG" id="kko:Kkor_1248"/>
<protein>
    <submittedName>
        <fullName evidence="6">Transcriptional regulator, AraC family</fullName>
    </submittedName>
</protein>
<dbReference type="AlphaFoldDB" id="C7RBM5"/>
<keyword evidence="2" id="KW-0238">DNA-binding</keyword>
<dbReference type="GO" id="GO:0043565">
    <property type="term" value="F:sequence-specific DNA binding"/>
    <property type="evidence" value="ECO:0007669"/>
    <property type="project" value="InterPro"/>
</dbReference>
<feature type="transmembrane region" description="Helical" evidence="4">
    <location>
        <begin position="175"/>
        <end position="192"/>
    </location>
</feature>
<dbReference type="GO" id="GO:0003700">
    <property type="term" value="F:DNA-binding transcription factor activity"/>
    <property type="evidence" value="ECO:0007669"/>
    <property type="project" value="InterPro"/>
</dbReference>
<dbReference type="eggNOG" id="COG2207">
    <property type="taxonomic scope" value="Bacteria"/>
</dbReference>
<evidence type="ECO:0000256" key="4">
    <source>
        <dbReference type="SAM" id="Phobius"/>
    </source>
</evidence>
<reference evidence="6 7" key="1">
    <citation type="journal article" date="2009" name="Stand. Genomic Sci.">
        <title>Complete genome sequence of Kangiella koreensis type strain (SW-125).</title>
        <authorList>
            <person name="Han C."/>
            <person name="Sikorski J."/>
            <person name="Lapidus A."/>
            <person name="Nolan M."/>
            <person name="Glavina Del Rio T."/>
            <person name="Tice H."/>
            <person name="Cheng J.F."/>
            <person name="Lucas S."/>
            <person name="Chen F."/>
            <person name="Copeland A."/>
            <person name="Ivanova N."/>
            <person name="Mavromatis K."/>
            <person name="Ovchinnikova G."/>
            <person name="Pati A."/>
            <person name="Bruce D."/>
            <person name="Goodwin L."/>
            <person name="Pitluck S."/>
            <person name="Chen A."/>
            <person name="Palaniappan K."/>
            <person name="Land M."/>
            <person name="Hauser L."/>
            <person name="Chang Y.J."/>
            <person name="Jeffries C.D."/>
            <person name="Chain P."/>
            <person name="Saunders E."/>
            <person name="Brettin T."/>
            <person name="Goker M."/>
            <person name="Tindall B.J."/>
            <person name="Bristow J."/>
            <person name="Eisen J.A."/>
            <person name="Markowitz V."/>
            <person name="Hugenholtz P."/>
            <person name="Kyrpides N.C."/>
            <person name="Klenk H.P."/>
            <person name="Detter J.C."/>
        </authorList>
    </citation>
    <scope>NUCLEOTIDE SEQUENCE [LARGE SCALE GENOMIC DNA]</scope>
    <source>
        <strain evidence="7">DSM 16069 / KCTC 12182 / SW-125</strain>
    </source>
</reference>
<evidence type="ECO:0000256" key="3">
    <source>
        <dbReference type="ARBA" id="ARBA00023163"/>
    </source>
</evidence>
<feature type="transmembrane region" description="Helical" evidence="4">
    <location>
        <begin position="6"/>
        <end position="24"/>
    </location>
</feature>
<dbReference type="PROSITE" id="PS01124">
    <property type="entry name" value="HTH_ARAC_FAMILY_2"/>
    <property type="match status" value="1"/>
</dbReference>
<feature type="transmembrane region" description="Helical" evidence="4">
    <location>
        <begin position="198"/>
        <end position="219"/>
    </location>
</feature>
<name>C7RBM5_KANKD</name>
<feature type="transmembrane region" description="Helical" evidence="4">
    <location>
        <begin position="62"/>
        <end position="81"/>
    </location>
</feature>
<dbReference type="InterPro" id="IPR018060">
    <property type="entry name" value="HTH_AraC"/>
</dbReference>
<evidence type="ECO:0000313" key="7">
    <source>
        <dbReference type="Proteomes" id="UP000001231"/>
    </source>
</evidence>
<accession>C7RBM5</accession>
<feature type="transmembrane region" description="Helical" evidence="4">
    <location>
        <begin position="93"/>
        <end position="114"/>
    </location>
</feature>
<gene>
    <name evidence="6" type="ordered locus">Kkor_1248</name>
</gene>
<dbReference type="RefSeq" id="WP_012801181.1">
    <property type="nucleotide sequence ID" value="NC_013166.1"/>
</dbReference>
<keyword evidence="4" id="KW-0472">Membrane</keyword>
<dbReference type="PANTHER" id="PTHR43280:SF29">
    <property type="entry name" value="ARAC-FAMILY TRANSCRIPTIONAL REGULATOR"/>
    <property type="match status" value="1"/>
</dbReference>
<dbReference type="SMART" id="SM00342">
    <property type="entry name" value="HTH_ARAC"/>
    <property type="match status" value="1"/>
</dbReference>
<evidence type="ECO:0000313" key="6">
    <source>
        <dbReference type="EMBL" id="ACV26667.1"/>
    </source>
</evidence>
<dbReference type="Pfam" id="PF12833">
    <property type="entry name" value="HTH_18"/>
    <property type="match status" value="1"/>
</dbReference>